<evidence type="ECO:0000256" key="4">
    <source>
        <dbReference type="ARBA" id="ARBA00023004"/>
    </source>
</evidence>
<comment type="caution">
    <text evidence="8">The sequence shown here is derived from an EMBL/GenBank/DDBJ whole genome shotgun (WGS) entry which is preliminary data.</text>
</comment>
<keyword evidence="4" id="KW-0408">Iron</keyword>
<evidence type="ECO:0000256" key="5">
    <source>
        <dbReference type="ARBA" id="ARBA00023014"/>
    </source>
</evidence>
<organism evidence="8">
    <name type="scientific">bioreactor metagenome</name>
    <dbReference type="NCBI Taxonomy" id="1076179"/>
    <lineage>
        <taxon>unclassified sequences</taxon>
        <taxon>metagenomes</taxon>
        <taxon>ecological metagenomes</taxon>
    </lineage>
</organism>
<comment type="similarity">
    <text evidence="1">Belongs to the class-I fumarase family.</text>
</comment>
<dbReference type="GO" id="GO:0051539">
    <property type="term" value="F:4 iron, 4 sulfur cluster binding"/>
    <property type="evidence" value="ECO:0007669"/>
    <property type="project" value="UniProtKB-KW"/>
</dbReference>
<dbReference type="PANTHER" id="PTHR30389:SF17">
    <property type="entry name" value="L(+)-TARTRATE DEHYDRATASE SUBUNIT ALPHA-RELATED"/>
    <property type="match status" value="1"/>
</dbReference>
<evidence type="ECO:0000256" key="1">
    <source>
        <dbReference type="ARBA" id="ARBA00008876"/>
    </source>
</evidence>
<dbReference type="Pfam" id="PF05681">
    <property type="entry name" value="Fumerase"/>
    <property type="match status" value="1"/>
</dbReference>
<feature type="domain" description="Fe-S hydro-lyase tartrate dehydratase alpha-type catalytic" evidence="7">
    <location>
        <begin position="2"/>
        <end position="108"/>
    </location>
</feature>
<keyword evidence="3" id="KW-0479">Metal-binding</keyword>
<dbReference type="GO" id="GO:0008730">
    <property type="term" value="F:L(+)-tartrate dehydratase activity"/>
    <property type="evidence" value="ECO:0007669"/>
    <property type="project" value="UniProtKB-EC"/>
</dbReference>
<dbReference type="InterPro" id="IPR004646">
    <property type="entry name" value="Fe-S_hydro-lyase_TtdA-typ_cat"/>
</dbReference>
<evidence type="ECO:0000256" key="3">
    <source>
        <dbReference type="ARBA" id="ARBA00022723"/>
    </source>
</evidence>
<evidence type="ECO:0000259" key="7">
    <source>
        <dbReference type="Pfam" id="PF05681"/>
    </source>
</evidence>
<dbReference type="PANTHER" id="PTHR30389">
    <property type="entry name" value="FUMARATE HYDRATASE-RELATED"/>
    <property type="match status" value="1"/>
</dbReference>
<dbReference type="EMBL" id="VSSQ01074109">
    <property type="protein sequence ID" value="MPN25064.1"/>
    <property type="molecule type" value="Genomic_DNA"/>
</dbReference>
<dbReference type="InterPro" id="IPR051208">
    <property type="entry name" value="Class-I_Fumarase/Tartrate_DH"/>
</dbReference>
<evidence type="ECO:0000313" key="8">
    <source>
        <dbReference type="EMBL" id="MPN25064.1"/>
    </source>
</evidence>
<proteinExistence type="inferred from homology"/>
<name>A0A645GM92_9ZZZZ</name>
<dbReference type="EC" id="4.2.1.32" evidence="8"/>
<keyword evidence="6 8" id="KW-0456">Lyase</keyword>
<protein>
    <submittedName>
        <fullName evidence="8">L(+)-tartrate dehydratase subunit alpha</fullName>
        <ecNumber evidence="8">4.2.1.32</ecNumber>
    </submittedName>
</protein>
<accession>A0A645GM92</accession>
<reference evidence="8" key="1">
    <citation type="submission" date="2019-08" db="EMBL/GenBank/DDBJ databases">
        <authorList>
            <person name="Kucharzyk K."/>
            <person name="Murdoch R.W."/>
            <person name="Higgins S."/>
            <person name="Loffler F."/>
        </authorList>
    </citation>
    <scope>NUCLEOTIDE SEQUENCE</scope>
</reference>
<keyword evidence="2" id="KW-0004">4Fe-4S</keyword>
<sequence>MVRTVVDAGGNPCPPTIVGVGIGGTFEKAAFLAKKALLRTVGSVNSDPEYAELEKEILDKINASQVGAQGLGGDITALAVHIENFPCHIASLPVAVNLNCHAARHAGFEL</sequence>
<evidence type="ECO:0000256" key="6">
    <source>
        <dbReference type="ARBA" id="ARBA00023239"/>
    </source>
</evidence>
<keyword evidence="5" id="KW-0411">Iron-sulfur</keyword>
<dbReference type="GO" id="GO:0046872">
    <property type="term" value="F:metal ion binding"/>
    <property type="evidence" value="ECO:0007669"/>
    <property type="project" value="UniProtKB-KW"/>
</dbReference>
<dbReference type="AlphaFoldDB" id="A0A645GM92"/>
<evidence type="ECO:0000256" key="2">
    <source>
        <dbReference type="ARBA" id="ARBA00022485"/>
    </source>
</evidence>
<gene>
    <name evidence="8" type="primary">ttdA_30</name>
    <name evidence="8" type="ORF">SDC9_172471</name>
</gene>
<dbReference type="NCBIfam" id="TIGR00722">
    <property type="entry name" value="ttdA_fumA_fumB"/>
    <property type="match status" value="1"/>
</dbReference>